<accession>A0A4R7W1S3</accession>
<dbReference type="EMBL" id="SOCP01000002">
    <property type="protein sequence ID" value="TDV56065.1"/>
    <property type="molecule type" value="Genomic_DNA"/>
</dbReference>
<evidence type="ECO:0000313" key="2">
    <source>
        <dbReference type="Proteomes" id="UP000294927"/>
    </source>
</evidence>
<name>A0A4R7W1S3_9PSEU</name>
<proteinExistence type="predicted"/>
<dbReference type="RefSeq" id="WP_133901357.1">
    <property type="nucleotide sequence ID" value="NZ_SOCP01000002.1"/>
</dbReference>
<sequence length="160" mass="18361">MVAMFSQVYDRWLYTRLDLELVRLIGELRAMDPAITRQQLIVQQHQSYLGEVDMPAPRDPAAKRECVDNLRSRRRYHAELDRVTGFRELHRGQRDEAGRKLQEMLANRSRLIEVTVDRLHGHVAQAQALNGGPARSLVVDLTAYLDRIAELAEPPQAPPE</sequence>
<reference evidence="1 2" key="1">
    <citation type="submission" date="2019-03" db="EMBL/GenBank/DDBJ databases">
        <title>Genomic Encyclopedia of Archaeal and Bacterial Type Strains, Phase II (KMG-II): from individual species to whole genera.</title>
        <authorList>
            <person name="Goeker M."/>
        </authorList>
    </citation>
    <scope>NUCLEOTIDE SEQUENCE [LARGE SCALE GENOMIC DNA]</scope>
    <source>
        <strain evidence="1 2">DSM 45499</strain>
    </source>
</reference>
<evidence type="ECO:0000313" key="1">
    <source>
        <dbReference type="EMBL" id="TDV56065.1"/>
    </source>
</evidence>
<organism evidence="1 2">
    <name type="scientific">Actinophytocola oryzae</name>
    <dbReference type="NCBI Taxonomy" id="502181"/>
    <lineage>
        <taxon>Bacteria</taxon>
        <taxon>Bacillati</taxon>
        <taxon>Actinomycetota</taxon>
        <taxon>Actinomycetes</taxon>
        <taxon>Pseudonocardiales</taxon>
        <taxon>Pseudonocardiaceae</taxon>
    </lineage>
</organism>
<dbReference type="Proteomes" id="UP000294927">
    <property type="component" value="Unassembled WGS sequence"/>
</dbReference>
<comment type="caution">
    <text evidence="1">The sequence shown here is derived from an EMBL/GenBank/DDBJ whole genome shotgun (WGS) entry which is preliminary data.</text>
</comment>
<dbReference type="AlphaFoldDB" id="A0A4R7W1S3"/>
<keyword evidence="2" id="KW-1185">Reference proteome</keyword>
<protein>
    <submittedName>
        <fullName evidence="1">Uncharacterized protein</fullName>
    </submittedName>
</protein>
<gene>
    <name evidence="1" type="ORF">CLV71_102126</name>
</gene>